<name>A0A1G8GCV8_9PROT</name>
<accession>A0A1G8GCV8</accession>
<keyword evidence="2" id="KW-1185">Reference proteome</keyword>
<gene>
    <name evidence="1" type="ORF">SAMN05421742_1241</name>
</gene>
<dbReference type="STRING" id="83401.SAMN05421742_1241"/>
<evidence type="ECO:0000313" key="2">
    <source>
        <dbReference type="Proteomes" id="UP000217076"/>
    </source>
</evidence>
<sequence length="70" mass="7176">MTVAGNIRFAAERTPDGHADHFWALALAIEAASNGTGPIEVTTAGDLRAGLEVYDTDPLGPAGGGFEGFM</sequence>
<dbReference type="Proteomes" id="UP000217076">
    <property type="component" value="Unassembled WGS sequence"/>
</dbReference>
<evidence type="ECO:0000313" key="1">
    <source>
        <dbReference type="EMBL" id="SDH92131.1"/>
    </source>
</evidence>
<protein>
    <submittedName>
        <fullName evidence="1">Uncharacterized protein</fullName>
    </submittedName>
</protein>
<proteinExistence type="predicted"/>
<reference evidence="2" key="1">
    <citation type="submission" date="2016-10" db="EMBL/GenBank/DDBJ databases">
        <authorList>
            <person name="Varghese N."/>
            <person name="Submissions S."/>
        </authorList>
    </citation>
    <scope>NUCLEOTIDE SEQUENCE [LARGE SCALE GENOMIC DNA]</scope>
    <source>
        <strain evidence="2">930I</strain>
    </source>
</reference>
<dbReference type="AlphaFoldDB" id="A0A1G8GCV8"/>
<organism evidence="1 2">
    <name type="scientific">Roseospirillum parvum</name>
    <dbReference type="NCBI Taxonomy" id="83401"/>
    <lineage>
        <taxon>Bacteria</taxon>
        <taxon>Pseudomonadati</taxon>
        <taxon>Pseudomonadota</taxon>
        <taxon>Alphaproteobacteria</taxon>
        <taxon>Rhodospirillales</taxon>
        <taxon>Rhodospirillaceae</taxon>
        <taxon>Roseospirillum</taxon>
    </lineage>
</organism>
<dbReference type="EMBL" id="FNCV01000024">
    <property type="protein sequence ID" value="SDH92131.1"/>
    <property type="molecule type" value="Genomic_DNA"/>
</dbReference>